<protein>
    <submittedName>
        <fullName evidence="2">Uncharacterized protein</fullName>
    </submittedName>
</protein>
<sequence length="123" mass="13857">MHWYYLILGYFLLIIALGLFSYRLHFLFTGRSVSGVVTNIITRKRTLTGNTNSTLIEISYKNSNGVDCKFEADNGLLIFFYKIADSVKLSEKNGKVIVSSLFNILTAPVFLFIMGCVILVFLA</sequence>
<keyword evidence="1" id="KW-1133">Transmembrane helix</keyword>
<accession>A0A928YT17</accession>
<proteinExistence type="predicted"/>
<organism evidence="2 3">
    <name type="scientific">Cellvibrio polysaccharolyticus</name>
    <dbReference type="NCBI Taxonomy" id="2082724"/>
    <lineage>
        <taxon>Bacteria</taxon>
        <taxon>Pseudomonadati</taxon>
        <taxon>Pseudomonadota</taxon>
        <taxon>Gammaproteobacteria</taxon>
        <taxon>Cellvibrionales</taxon>
        <taxon>Cellvibrionaceae</taxon>
        <taxon>Cellvibrio</taxon>
    </lineage>
</organism>
<feature type="transmembrane region" description="Helical" evidence="1">
    <location>
        <begin position="6"/>
        <end position="24"/>
    </location>
</feature>
<dbReference type="Proteomes" id="UP000652567">
    <property type="component" value="Unassembled WGS sequence"/>
</dbReference>
<evidence type="ECO:0000313" key="3">
    <source>
        <dbReference type="Proteomes" id="UP000652567"/>
    </source>
</evidence>
<gene>
    <name evidence="2" type="ORF">C4F51_05025</name>
</gene>
<reference evidence="2" key="1">
    <citation type="submission" date="2018-07" db="EMBL/GenBank/DDBJ databases">
        <title>Genome assembly of strain Ka43.</title>
        <authorList>
            <person name="Kukolya J."/>
            <person name="Nagy I."/>
            <person name="Horvath B."/>
            <person name="Toth A."/>
        </authorList>
    </citation>
    <scope>NUCLEOTIDE SEQUENCE</scope>
    <source>
        <strain evidence="2">KB43</strain>
    </source>
</reference>
<keyword evidence="3" id="KW-1185">Reference proteome</keyword>
<feature type="transmembrane region" description="Helical" evidence="1">
    <location>
        <begin position="96"/>
        <end position="122"/>
    </location>
</feature>
<dbReference type="EMBL" id="PRDL01000001">
    <property type="protein sequence ID" value="MBE8716549.1"/>
    <property type="molecule type" value="Genomic_DNA"/>
</dbReference>
<keyword evidence="1" id="KW-0472">Membrane</keyword>
<evidence type="ECO:0000256" key="1">
    <source>
        <dbReference type="SAM" id="Phobius"/>
    </source>
</evidence>
<evidence type="ECO:0000313" key="2">
    <source>
        <dbReference type="EMBL" id="MBE8716549.1"/>
    </source>
</evidence>
<dbReference type="AlphaFoldDB" id="A0A928YT17"/>
<comment type="caution">
    <text evidence="2">The sequence shown here is derived from an EMBL/GenBank/DDBJ whole genome shotgun (WGS) entry which is preliminary data.</text>
</comment>
<name>A0A928YT17_9GAMM</name>
<dbReference type="RefSeq" id="WP_193907716.1">
    <property type="nucleotide sequence ID" value="NZ_PRDL01000001.1"/>
</dbReference>
<keyword evidence="1" id="KW-0812">Transmembrane</keyword>